<protein>
    <submittedName>
        <fullName evidence="1">Uncharacterized protein</fullName>
    </submittedName>
</protein>
<name>A0A645JN78_9ZZZZ</name>
<gene>
    <name evidence="1" type="ORF">SDC9_212574</name>
</gene>
<proteinExistence type="predicted"/>
<reference evidence="1" key="1">
    <citation type="submission" date="2019-08" db="EMBL/GenBank/DDBJ databases">
        <authorList>
            <person name="Kucharzyk K."/>
            <person name="Murdoch R.W."/>
            <person name="Higgins S."/>
            <person name="Loffler F."/>
        </authorList>
    </citation>
    <scope>NUCLEOTIDE SEQUENCE</scope>
</reference>
<dbReference type="EMBL" id="VSSQ01146196">
    <property type="protein sequence ID" value="MPN64797.1"/>
    <property type="molecule type" value="Genomic_DNA"/>
</dbReference>
<accession>A0A645JN78</accession>
<organism evidence="1">
    <name type="scientific">bioreactor metagenome</name>
    <dbReference type="NCBI Taxonomy" id="1076179"/>
    <lineage>
        <taxon>unclassified sequences</taxon>
        <taxon>metagenomes</taxon>
        <taxon>ecological metagenomes</taxon>
    </lineage>
</organism>
<dbReference type="AlphaFoldDB" id="A0A645JN78"/>
<comment type="caution">
    <text evidence="1">The sequence shown here is derived from an EMBL/GenBank/DDBJ whole genome shotgun (WGS) entry which is preliminary data.</text>
</comment>
<sequence>MLLILHGLQHKTAGRFDAAQQFNDDVDGRVKQNIVGILCELFGVDRNIPFAVNIFFEYFCDLYGKSCVGLDLLPVHFKRFVCAGSDIPESEQSYINHFHK</sequence>
<evidence type="ECO:0000313" key="1">
    <source>
        <dbReference type="EMBL" id="MPN64797.1"/>
    </source>
</evidence>